<keyword evidence="1" id="KW-0862">Zinc</keyword>
<accession>A0A0L7KN66</accession>
<dbReference type="AlphaFoldDB" id="A0A0L7KN66"/>
<comment type="caution">
    <text evidence="4">The sequence shown here is derived from an EMBL/GenBank/DDBJ whole genome shotgun (WGS) entry which is preliminary data.</text>
</comment>
<sequence>MQTKICCECKQHILNNTGTAYKDRASHFMQYTNEVFSCPICLFALPTVCALKAHLRFHLNRPPFYCPECGFHLPAKNVLYPYGHDCEGFKMMRATARLKCPVLNCYLFHPNDFKEHMKENHLKKVYKCPYCVVASFNEVTMNKHLEGHTIAEAKALIFYQCELCPGRLVVQNNMDNHLRTHSNAPIFPCWSCGSTFKEVGLLLDHHLQKHVTNATIAVKNMLSSGNNESDNQQGNPKRIYRVVKRCDQCKRYFTYKCNFDEISVLPNECPFKCAKSHSNVTTVDTETLLSCHLCKEQISQNWEEIKEHYASNHKMHKCLDAKLVLDKIDVTKFYKKKRRVRNATTRKVKPSKRKQITKRKAEEQEPVSPVSSHGSGRYCTKCEYTCESKKQLETHFIGHKDLCMAYQCMECGKSFVVKPSFSTHLMLEHGISDVEEYILNKNQCYNENALKKYQNSNISFEPLKDNQCKICREQFENSEDLAKHFRGHGMAFLLKSTSNKNTS</sequence>
<dbReference type="PROSITE" id="PS50157">
    <property type="entry name" value="ZINC_FINGER_C2H2_2"/>
    <property type="match status" value="4"/>
</dbReference>
<dbReference type="PROSITE" id="PS00028">
    <property type="entry name" value="ZINC_FINGER_C2H2_1"/>
    <property type="match status" value="5"/>
</dbReference>
<dbReference type="InterPro" id="IPR036236">
    <property type="entry name" value="Znf_C2H2_sf"/>
</dbReference>
<dbReference type="EMBL" id="JTDY01008445">
    <property type="protein sequence ID" value="KOB64565.1"/>
    <property type="molecule type" value="Genomic_DNA"/>
</dbReference>
<organism evidence="4 5">
    <name type="scientific">Operophtera brumata</name>
    <name type="common">Winter moth</name>
    <name type="synonym">Phalaena brumata</name>
    <dbReference type="NCBI Taxonomy" id="104452"/>
    <lineage>
        <taxon>Eukaryota</taxon>
        <taxon>Metazoa</taxon>
        <taxon>Ecdysozoa</taxon>
        <taxon>Arthropoda</taxon>
        <taxon>Hexapoda</taxon>
        <taxon>Insecta</taxon>
        <taxon>Pterygota</taxon>
        <taxon>Neoptera</taxon>
        <taxon>Endopterygota</taxon>
        <taxon>Lepidoptera</taxon>
        <taxon>Glossata</taxon>
        <taxon>Ditrysia</taxon>
        <taxon>Geometroidea</taxon>
        <taxon>Geometridae</taxon>
        <taxon>Larentiinae</taxon>
        <taxon>Operophtera</taxon>
    </lineage>
</organism>
<feature type="domain" description="C2H2-type" evidence="3">
    <location>
        <begin position="466"/>
        <end position="488"/>
    </location>
</feature>
<feature type="region of interest" description="Disordered" evidence="2">
    <location>
        <begin position="344"/>
        <end position="376"/>
    </location>
</feature>
<gene>
    <name evidence="4" type="ORF">OBRU01_24048</name>
</gene>
<keyword evidence="1" id="KW-0863">Zinc-finger</keyword>
<dbReference type="GO" id="GO:0008270">
    <property type="term" value="F:zinc ion binding"/>
    <property type="evidence" value="ECO:0007669"/>
    <property type="project" value="UniProtKB-KW"/>
</dbReference>
<dbReference type="PANTHER" id="PTHR47222">
    <property type="entry name" value="ZINC FINGER PROTEIN 532-RELATED"/>
    <property type="match status" value="1"/>
</dbReference>
<feature type="compositionally biased region" description="Basic residues" evidence="2">
    <location>
        <begin position="344"/>
        <end position="358"/>
    </location>
</feature>
<dbReference type="Pfam" id="PF00096">
    <property type="entry name" value="zf-C2H2"/>
    <property type="match status" value="2"/>
</dbReference>
<proteinExistence type="predicted"/>
<keyword evidence="1" id="KW-0479">Metal-binding</keyword>
<feature type="domain" description="C2H2-type" evidence="3">
    <location>
        <begin position="36"/>
        <end position="63"/>
    </location>
</feature>
<dbReference type="Gene3D" id="3.30.160.60">
    <property type="entry name" value="Classic Zinc Finger"/>
    <property type="match status" value="3"/>
</dbReference>
<feature type="domain" description="C2H2-type" evidence="3">
    <location>
        <begin position="159"/>
        <end position="186"/>
    </location>
</feature>
<evidence type="ECO:0000256" key="2">
    <source>
        <dbReference type="SAM" id="MobiDB-lite"/>
    </source>
</evidence>
<evidence type="ECO:0000256" key="1">
    <source>
        <dbReference type="PROSITE-ProRule" id="PRU00042"/>
    </source>
</evidence>
<reference evidence="4 5" key="1">
    <citation type="journal article" date="2015" name="Genome Biol. Evol.">
        <title>The genome of winter moth (Operophtera brumata) provides a genomic perspective on sexual dimorphism and phenology.</title>
        <authorList>
            <person name="Derks M.F."/>
            <person name="Smit S."/>
            <person name="Salis L."/>
            <person name="Schijlen E."/>
            <person name="Bossers A."/>
            <person name="Mateman C."/>
            <person name="Pijl A.S."/>
            <person name="de Ridder D."/>
            <person name="Groenen M.A."/>
            <person name="Visser M.E."/>
            <person name="Megens H.J."/>
        </authorList>
    </citation>
    <scope>NUCLEOTIDE SEQUENCE [LARGE SCALE GENOMIC DNA]</scope>
    <source>
        <strain evidence="4">WM2013NL</strain>
        <tissue evidence="4">Head and thorax</tissue>
    </source>
</reference>
<evidence type="ECO:0000259" key="3">
    <source>
        <dbReference type="PROSITE" id="PS50157"/>
    </source>
</evidence>
<dbReference type="STRING" id="104452.A0A0L7KN66"/>
<evidence type="ECO:0000313" key="4">
    <source>
        <dbReference type="EMBL" id="KOB64565.1"/>
    </source>
</evidence>
<protein>
    <submittedName>
        <fullName evidence="4">Zinc finger protein</fullName>
    </submittedName>
</protein>
<keyword evidence="5" id="KW-1185">Reference proteome</keyword>
<dbReference type="SUPFAM" id="SSF57667">
    <property type="entry name" value="beta-beta-alpha zinc fingers"/>
    <property type="match status" value="2"/>
</dbReference>
<feature type="domain" description="C2H2-type" evidence="3">
    <location>
        <begin position="406"/>
        <end position="429"/>
    </location>
</feature>
<name>A0A0L7KN66_OPEBR</name>
<dbReference type="InterPro" id="IPR045914">
    <property type="entry name" value="Zn532-like"/>
</dbReference>
<dbReference type="InterPro" id="IPR013087">
    <property type="entry name" value="Znf_C2H2_type"/>
</dbReference>
<evidence type="ECO:0000313" key="5">
    <source>
        <dbReference type="Proteomes" id="UP000037510"/>
    </source>
</evidence>
<dbReference type="SMART" id="SM00355">
    <property type="entry name" value="ZnF_C2H2"/>
    <property type="match status" value="9"/>
</dbReference>
<dbReference type="PANTHER" id="PTHR47222:SF5">
    <property type="entry name" value="LOW QUALITY PROTEIN: ZINC FINGER PROTEIN 532-LIKE"/>
    <property type="match status" value="1"/>
</dbReference>
<dbReference type="Proteomes" id="UP000037510">
    <property type="component" value="Unassembled WGS sequence"/>
</dbReference>